<comment type="caution">
    <text evidence="8">The sequence shown here is derived from an EMBL/GenBank/DDBJ whole genome shotgun (WGS) entry which is preliminary data.</text>
</comment>
<dbReference type="Gene3D" id="3.20.20.150">
    <property type="entry name" value="Divalent-metal-dependent TIM barrel enzymes"/>
    <property type="match status" value="1"/>
</dbReference>
<evidence type="ECO:0000256" key="5">
    <source>
        <dbReference type="ARBA" id="ARBA00023308"/>
    </source>
</evidence>
<comment type="function">
    <text evidence="6">Catalyzes the interconversion of L-rhamnose and L-rhamnulose.</text>
</comment>
<dbReference type="EMBL" id="SNWX01000010">
    <property type="protein sequence ID" value="TDO90047.1"/>
    <property type="molecule type" value="Genomic_DNA"/>
</dbReference>
<keyword evidence="5 6" id="KW-0684">Rhamnose metabolism</keyword>
<dbReference type="InterPro" id="IPR009308">
    <property type="entry name" value="Rhamnose_isomerase"/>
</dbReference>
<evidence type="ECO:0000313" key="9">
    <source>
        <dbReference type="Proteomes" id="UP000295064"/>
    </source>
</evidence>
<organism evidence="8 9">
    <name type="scientific">Halanaerobium saccharolyticum</name>
    <dbReference type="NCBI Taxonomy" id="43595"/>
    <lineage>
        <taxon>Bacteria</taxon>
        <taxon>Bacillati</taxon>
        <taxon>Bacillota</taxon>
        <taxon>Clostridia</taxon>
        <taxon>Halanaerobiales</taxon>
        <taxon>Halanaerobiaceae</taxon>
        <taxon>Halanaerobium</taxon>
    </lineage>
</organism>
<dbReference type="GO" id="GO:0030145">
    <property type="term" value="F:manganese ion binding"/>
    <property type="evidence" value="ECO:0007669"/>
    <property type="project" value="UniProtKB-UniRule"/>
</dbReference>
<feature type="binding site" evidence="6">
    <location>
        <position position="298"/>
    </location>
    <ligand>
        <name>Mn(2+)</name>
        <dbReference type="ChEBI" id="CHEBI:29035"/>
    </ligand>
</feature>
<dbReference type="GO" id="GO:0019324">
    <property type="term" value="P:L-lyxose metabolic process"/>
    <property type="evidence" value="ECO:0007669"/>
    <property type="project" value="TreeGrafter"/>
</dbReference>
<comment type="similarity">
    <text evidence="6">Belongs to the rhamnose isomerase family.</text>
</comment>
<comment type="pathway">
    <text evidence="6">Carbohydrate degradation; L-rhamnose degradation; glycerone phosphate from L-rhamnose: step 1/3.</text>
</comment>
<dbReference type="HAMAP" id="MF_00541">
    <property type="entry name" value="RhaA"/>
    <property type="match status" value="1"/>
</dbReference>
<dbReference type="Pfam" id="PF06134">
    <property type="entry name" value="RhaA"/>
    <property type="match status" value="1"/>
</dbReference>
<feature type="binding site" evidence="6">
    <location>
        <position position="296"/>
    </location>
    <ligand>
        <name>Mn(2+)</name>
        <dbReference type="ChEBI" id="CHEBI:29035"/>
    </ligand>
</feature>
<dbReference type="PANTHER" id="PTHR30268">
    <property type="entry name" value="L-RHAMNOSE ISOMERASE"/>
    <property type="match status" value="1"/>
</dbReference>
<dbReference type="SUPFAM" id="SSF51658">
    <property type="entry name" value="Xylose isomerase-like"/>
    <property type="match status" value="1"/>
</dbReference>
<evidence type="ECO:0000313" key="8">
    <source>
        <dbReference type="EMBL" id="TDO90047.1"/>
    </source>
</evidence>
<accession>A0A4R6LV24</accession>
<evidence type="ECO:0000256" key="6">
    <source>
        <dbReference type="HAMAP-Rule" id="MF_00541"/>
    </source>
</evidence>
<dbReference type="OrthoDB" id="9766697at2"/>
<dbReference type="AlphaFoldDB" id="A0A4R6LV24"/>
<comment type="cofactor">
    <cofactor evidence="6">
        <name>Mn(2+)</name>
        <dbReference type="ChEBI" id="CHEBI:29035"/>
    </cofactor>
    <text evidence="6">Binds 1 Mn(2+) ion per subunit.</text>
</comment>
<name>A0A4R6LV24_9FIRM</name>
<dbReference type="InterPro" id="IPR050337">
    <property type="entry name" value="L-rhamnose_isomerase"/>
</dbReference>
<dbReference type="GO" id="GO:0005737">
    <property type="term" value="C:cytoplasm"/>
    <property type="evidence" value="ECO:0007669"/>
    <property type="project" value="UniProtKB-SubCell"/>
</dbReference>
<comment type="catalytic activity">
    <reaction evidence="6">
        <text>L-rhamnopyranose = L-rhamnulose</text>
        <dbReference type="Rhea" id="RHEA:23160"/>
        <dbReference type="ChEBI" id="CHEBI:17897"/>
        <dbReference type="ChEBI" id="CHEBI:62346"/>
        <dbReference type="EC" id="5.3.1.14"/>
    </reaction>
</comment>
<dbReference type="PANTHER" id="PTHR30268:SF0">
    <property type="entry name" value="L-RHAMNOSE ISOMERASE"/>
    <property type="match status" value="1"/>
</dbReference>
<dbReference type="InterPro" id="IPR036237">
    <property type="entry name" value="Xyl_isomerase-like_sf"/>
</dbReference>
<sequence length="421" mass="48375">MVKKSSVEKAYQLAKERYAELGVDTDQIIEKMDNLAISMPCWQGDDISGFEKSEHALSGGIDVTGNYPGKARNILELRNDMEEALSLIPGQHRVNLHAIYLDTDQAVDRDEIKPEHFAGWVDWAKENGLGLDFNPTCFSHPKSDDGFTLSHPDQEIRDFWIEHCQASRKIGEYFGKELGDTAVTNIWIPDGYKDMPVDRLAPRQRLKDSLDKIFTQQIDSKYNLDAVESKLFGIGSESYVTGSYDFYLSYALQNEKLLCLDTGHFHPTEDVYDKISTSLLYLDEILLHITRSVRWDSDHVVAFDDKLNKVVEEIIRSDFLDRVHVGLDFFDASINRTAAWVIGMRNTQKAFLKAMLEPVAQLKEFESRGDFTSRLALMEEYKTYPFNAVWDYYCLKNETPVGSDWLAEIKEYEKNVLLKRD</sequence>
<keyword evidence="2 6" id="KW-0479">Metal-binding</keyword>
<evidence type="ECO:0000256" key="7">
    <source>
        <dbReference type="NCBIfam" id="TIGR01748"/>
    </source>
</evidence>
<dbReference type="EC" id="5.3.1.14" evidence="6 7"/>
<evidence type="ECO:0000256" key="1">
    <source>
        <dbReference type="ARBA" id="ARBA00022490"/>
    </source>
</evidence>
<dbReference type="NCBIfam" id="NF002203">
    <property type="entry name" value="PRK01076.1"/>
    <property type="match status" value="1"/>
</dbReference>
<evidence type="ECO:0000256" key="3">
    <source>
        <dbReference type="ARBA" id="ARBA00023211"/>
    </source>
</evidence>
<dbReference type="NCBIfam" id="TIGR01748">
    <property type="entry name" value="rhaA"/>
    <property type="match status" value="1"/>
</dbReference>
<dbReference type="UniPathway" id="UPA00541">
    <property type="reaction ID" value="UER00601"/>
</dbReference>
<keyword evidence="4 6" id="KW-0413">Isomerase</keyword>
<comment type="subcellular location">
    <subcellularLocation>
        <location evidence="6">Cytoplasm</location>
    </subcellularLocation>
</comment>
<keyword evidence="3 6" id="KW-0464">Manganese</keyword>
<dbReference type="RefSeq" id="WP_133514911.1">
    <property type="nucleotide sequence ID" value="NZ_SNWX01000010.1"/>
</dbReference>
<keyword evidence="1 6" id="KW-0963">Cytoplasm</keyword>
<reference evidence="8 9" key="1">
    <citation type="submission" date="2019-03" db="EMBL/GenBank/DDBJ databases">
        <title>Subsurface microbial communities from deep shales in Ohio and West Virginia, USA.</title>
        <authorList>
            <person name="Wrighton K."/>
        </authorList>
    </citation>
    <scope>NUCLEOTIDE SEQUENCE [LARGE SCALE GENOMIC DNA]</scope>
    <source>
        <strain evidence="8 9">MA284_T2</strain>
    </source>
</reference>
<dbReference type="Proteomes" id="UP000295064">
    <property type="component" value="Unassembled WGS sequence"/>
</dbReference>
<evidence type="ECO:0000256" key="4">
    <source>
        <dbReference type="ARBA" id="ARBA00023235"/>
    </source>
</evidence>
<gene>
    <name evidence="6" type="primary">rhaA</name>
    <name evidence="8" type="ORF">DFR79_1106</name>
</gene>
<feature type="binding site" evidence="6">
    <location>
        <position position="264"/>
    </location>
    <ligand>
        <name>Mn(2+)</name>
        <dbReference type="ChEBI" id="CHEBI:29035"/>
    </ligand>
</feature>
<dbReference type="GO" id="GO:0008740">
    <property type="term" value="F:L-rhamnose isomerase activity"/>
    <property type="evidence" value="ECO:0007669"/>
    <property type="project" value="UniProtKB-UniRule"/>
</dbReference>
<protein>
    <recommendedName>
        <fullName evidence="6 7">L-rhamnose isomerase</fullName>
        <ecNumber evidence="6 7">5.3.1.14</ecNumber>
    </recommendedName>
</protein>
<dbReference type="GO" id="GO:0019301">
    <property type="term" value="P:rhamnose catabolic process"/>
    <property type="evidence" value="ECO:0007669"/>
    <property type="project" value="UniProtKB-UniRule"/>
</dbReference>
<proteinExistence type="inferred from homology"/>
<evidence type="ECO:0000256" key="2">
    <source>
        <dbReference type="ARBA" id="ARBA00022723"/>
    </source>
</evidence>